<dbReference type="Proteomes" id="UP000663929">
    <property type="component" value="Chromosome"/>
</dbReference>
<accession>A0A8A4TIV9</accession>
<keyword evidence="2" id="KW-1185">Reference proteome</keyword>
<protein>
    <submittedName>
        <fullName evidence="1">Uncharacterized protein</fullName>
    </submittedName>
</protein>
<proteinExistence type="predicted"/>
<organism evidence="1 2">
    <name type="scientific">Sulfidibacter corallicola</name>
    <dbReference type="NCBI Taxonomy" id="2818388"/>
    <lineage>
        <taxon>Bacteria</taxon>
        <taxon>Pseudomonadati</taxon>
        <taxon>Acidobacteriota</taxon>
        <taxon>Holophagae</taxon>
        <taxon>Acanthopleuribacterales</taxon>
        <taxon>Acanthopleuribacteraceae</taxon>
        <taxon>Sulfidibacter</taxon>
    </lineage>
</organism>
<sequence length="173" mass="19954">MTKVQLNKDEFERLDFSESILIFHPPTFPISIFEIRIWGVTLLKNHDWQFSTCSDPLIDIKKEDQFVADFSKLSFVNVGSIKISAKPFDNDSQSGFFVNRITNTDIVLEKKWNGSFAKDLSQFQMACILDWPSGFCNLTVLCEKCEFSFDKNKLISVAEFCKKPSDYIPKALR</sequence>
<gene>
    <name evidence="1" type="ORF">J3U87_26190</name>
</gene>
<dbReference type="RefSeq" id="WP_237378736.1">
    <property type="nucleotide sequence ID" value="NZ_CP071793.1"/>
</dbReference>
<evidence type="ECO:0000313" key="1">
    <source>
        <dbReference type="EMBL" id="QTD49092.1"/>
    </source>
</evidence>
<dbReference type="KEGG" id="scor:J3U87_26190"/>
<reference evidence="1" key="1">
    <citation type="submission" date="2021-03" db="EMBL/GenBank/DDBJ databases">
        <title>Acanthopleuribacteraceae sp. M133.</title>
        <authorList>
            <person name="Wang G."/>
        </authorList>
    </citation>
    <scope>NUCLEOTIDE SEQUENCE</scope>
    <source>
        <strain evidence="1">M133</strain>
    </source>
</reference>
<name>A0A8A4TIV9_SULCO</name>
<dbReference type="AlphaFoldDB" id="A0A8A4TIV9"/>
<evidence type="ECO:0000313" key="2">
    <source>
        <dbReference type="Proteomes" id="UP000663929"/>
    </source>
</evidence>
<dbReference type="EMBL" id="CP071793">
    <property type="protein sequence ID" value="QTD49092.1"/>
    <property type="molecule type" value="Genomic_DNA"/>
</dbReference>